<dbReference type="Pfam" id="PF01475">
    <property type="entry name" value="FUR"/>
    <property type="match status" value="1"/>
</dbReference>
<keyword evidence="6" id="KW-0804">Transcription</keyword>
<evidence type="ECO:0000256" key="6">
    <source>
        <dbReference type="ARBA" id="ARBA00023163"/>
    </source>
</evidence>
<keyword evidence="9" id="KW-1185">Reference proteome</keyword>
<keyword evidence="2" id="KW-0678">Repressor</keyword>
<dbReference type="InterPro" id="IPR036390">
    <property type="entry name" value="WH_DNA-bd_sf"/>
</dbReference>
<evidence type="ECO:0000256" key="2">
    <source>
        <dbReference type="ARBA" id="ARBA00022491"/>
    </source>
</evidence>
<evidence type="ECO:0000313" key="9">
    <source>
        <dbReference type="Proteomes" id="UP001242010"/>
    </source>
</evidence>
<feature type="region of interest" description="Disordered" evidence="7">
    <location>
        <begin position="1"/>
        <end position="23"/>
    </location>
</feature>
<keyword evidence="3" id="KW-0862">Zinc</keyword>
<dbReference type="SUPFAM" id="SSF46785">
    <property type="entry name" value="Winged helix' DNA-binding domain"/>
    <property type="match status" value="1"/>
</dbReference>
<dbReference type="PANTHER" id="PTHR33202">
    <property type="entry name" value="ZINC UPTAKE REGULATION PROTEIN"/>
    <property type="match status" value="1"/>
</dbReference>
<dbReference type="Proteomes" id="UP001242010">
    <property type="component" value="Chromosome"/>
</dbReference>
<sequence>MLEPAPPSTPSLRAAGMRQTPQREGILRVLKDSDRPLTVEEIWERMPERRSGLPTVYRNLERFVHEGWAESIMGPDQVMRFVRCDSRHHHHHLQCERCGRTTEVDACGLDASLTELEKLSGFRITRHQLMLFGLCGACRAEKDR</sequence>
<evidence type="ECO:0000256" key="7">
    <source>
        <dbReference type="SAM" id="MobiDB-lite"/>
    </source>
</evidence>
<evidence type="ECO:0000256" key="1">
    <source>
        <dbReference type="ARBA" id="ARBA00007957"/>
    </source>
</evidence>
<dbReference type="InterPro" id="IPR036388">
    <property type="entry name" value="WH-like_DNA-bd_sf"/>
</dbReference>
<dbReference type="CDD" id="cd07153">
    <property type="entry name" value="Fur_like"/>
    <property type="match status" value="1"/>
</dbReference>
<name>A0ABN6UYV0_9BACT</name>
<evidence type="ECO:0000256" key="4">
    <source>
        <dbReference type="ARBA" id="ARBA00023015"/>
    </source>
</evidence>
<dbReference type="EMBL" id="AP027079">
    <property type="protein sequence ID" value="BDU69353.1"/>
    <property type="molecule type" value="Genomic_DNA"/>
</dbReference>
<evidence type="ECO:0000313" key="8">
    <source>
        <dbReference type="EMBL" id="BDU69353.1"/>
    </source>
</evidence>
<evidence type="ECO:0000256" key="3">
    <source>
        <dbReference type="ARBA" id="ARBA00022833"/>
    </source>
</evidence>
<organism evidence="8 9">
    <name type="scientific">Geothrix oryzae</name>
    <dbReference type="NCBI Taxonomy" id="2927975"/>
    <lineage>
        <taxon>Bacteria</taxon>
        <taxon>Pseudomonadati</taxon>
        <taxon>Acidobacteriota</taxon>
        <taxon>Holophagae</taxon>
        <taxon>Holophagales</taxon>
        <taxon>Holophagaceae</taxon>
        <taxon>Geothrix</taxon>
    </lineage>
</organism>
<dbReference type="PANTHER" id="PTHR33202:SF7">
    <property type="entry name" value="FERRIC UPTAKE REGULATION PROTEIN"/>
    <property type="match status" value="1"/>
</dbReference>
<dbReference type="Gene3D" id="3.30.1490.190">
    <property type="match status" value="1"/>
</dbReference>
<comment type="similarity">
    <text evidence="1">Belongs to the Fur family.</text>
</comment>
<gene>
    <name evidence="8" type="ORF">GETHOR_14540</name>
</gene>
<reference evidence="9" key="1">
    <citation type="journal article" date="2023" name="Int. J. Syst. Evol. Microbiol.">
        <title>Mesoterricola silvestris gen. nov., sp. nov., Mesoterricola sediminis sp. nov., Geothrix oryzae sp. nov., Geothrix edaphica sp. nov., Geothrix rubra sp. nov., and Geothrix limicola sp. nov., six novel members of Acidobacteriota isolated from soils.</title>
        <authorList>
            <person name="Itoh H."/>
            <person name="Sugisawa Y."/>
            <person name="Mise K."/>
            <person name="Xu Z."/>
            <person name="Kuniyasu M."/>
            <person name="Ushijima N."/>
            <person name="Kawano K."/>
            <person name="Kobayashi E."/>
            <person name="Shiratori Y."/>
            <person name="Masuda Y."/>
            <person name="Senoo K."/>
        </authorList>
    </citation>
    <scope>NUCLEOTIDE SEQUENCE [LARGE SCALE GENOMIC DNA]</scope>
    <source>
        <strain evidence="9">Red222</strain>
    </source>
</reference>
<proteinExistence type="inferred from homology"/>
<protein>
    <submittedName>
        <fullName evidence="8">Transcriptional repressor</fullName>
    </submittedName>
</protein>
<accession>A0ABN6UYV0</accession>
<dbReference type="Gene3D" id="1.10.10.10">
    <property type="entry name" value="Winged helix-like DNA-binding domain superfamily/Winged helix DNA-binding domain"/>
    <property type="match status" value="1"/>
</dbReference>
<evidence type="ECO:0000256" key="5">
    <source>
        <dbReference type="ARBA" id="ARBA00023125"/>
    </source>
</evidence>
<keyword evidence="5" id="KW-0238">DNA-binding</keyword>
<keyword evidence="4" id="KW-0805">Transcription regulation</keyword>
<dbReference type="InterPro" id="IPR043135">
    <property type="entry name" value="Fur_C"/>
</dbReference>
<dbReference type="InterPro" id="IPR002481">
    <property type="entry name" value="FUR"/>
</dbReference>